<sequence length="572" mass="64294">MKNLTLRERKIVVGIDFGTTFSGVAYGNTHDGHLNIVQQWPGMSSPLDRSSEKVPTQILYDSEALGGFKWGYQIRDDVPRHQWFKLDLESTYKPSTALSNRYPHPNNLPPNIHHNTQQLTADYLGAIKKHLTYILQMQLGELQAKETPLQFILTVPAVWSEVAKEKTLAAAETAGLGDDAPILMVSEPEAAATYALQRQDLNYLKPGDTFVVCDAGGVTVDLISYTVIKLEPVLEVKEAAPGTGALCGSTFLNRRFQEYLVSRLGQQDGWDEDTLSEAMEHFDQMVKLQYTSTNKDQSWKVPVTGLATDESLSVKKGKLILKSSDVKEILEPVIAEVVKLVLDQIQTTSGGVKVVLLVGGFGTSMYLRERIREAINNNIEVLQPPYGWSAVVRGAVMKGLAQSDPKHARLRLTSRIARKHIGTTSSMLFDANVHSESRKYFDEFDGLWKTQGMEWFIKKGDTINEEKPYIFHFCRKTLVSEGQHEGFTDIIYHDCTERSPPVYQDARVKRLVELEVNPGDLPPDAFELEQGKDGRLYYVLEFSIEVTYQSASTKYELMHQGKQYDSVTAEYV</sequence>
<dbReference type="InterPro" id="IPR013126">
    <property type="entry name" value="Hsp_70_fam"/>
</dbReference>
<dbReference type="GO" id="GO:0140662">
    <property type="term" value="F:ATP-dependent protein folding chaperone"/>
    <property type="evidence" value="ECO:0007669"/>
    <property type="project" value="InterPro"/>
</dbReference>
<name>A0A8H4W060_9HELO</name>
<gene>
    <name evidence="3" type="ORF">G7Y89_g9311</name>
</gene>
<evidence type="ECO:0000313" key="3">
    <source>
        <dbReference type="EMBL" id="KAF4628841.1"/>
    </source>
</evidence>
<comment type="caution">
    <text evidence="3">The sequence shown here is derived from an EMBL/GenBank/DDBJ whole genome shotgun (WGS) entry which is preliminary data.</text>
</comment>
<dbReference type="SUPFAM" id="SSF53067">
    <property type="entry name" value="Actin-like ATPase domain"/>
    <property type="match status" value="2"/>
</dbReference>
<evidence type="ECO:0008006" key="5">
    <source>
        <dbReference type="Google" id="ProtNLM"/>
    </source>
</evidence>
<dbReference type="InterPro" id="IPR043129">
    <property type="entry name" value="ATPase_NBD"/>
</dbReference>
<dbReference type="Gene3D" id="3.30.420.40">
    <property type="match status" value="2"/>
</dbReference>
<evidence type="ECO:0000313" key="4">
    <source>
        <dbReference type="Proteomes" id="UP000566819"/>
    </source>
</evidence>
<dbReference type="Proteomes" id="UP000566819">
    <property type="component" value="Unassembled WGS sequence"/>
</dbReference>
<keyword evidence="4" id="KW-1185">Reference proteome</keyword>
<dbReference type="GO" id="GO:0005524">
    <property type="term" value="F:ATP binding"/>
    <property type="evidence" value="ECO:0007669"/>
    <property type="project" value="UniProtKB-KW"/>
</dbReference>
<accession>A0A8H4W060</accession>
<evidence type="ECO:0000256" key="2">
    <source>
        <dbReference type="ARBA" id="ARBA00022840"/>
    </source>
</evidence>
<protein>
    <recommendedName>
        <fullName evidence="5">Actin-like ATPase domain-containing protein</fullName>
    </recommendedName>
</protein>
<dbReference type="CDD" id="cd10170">
    <property type="entry name" value="ASKHA_NBD_HSP70"/>
    <property type="match status" value="1"/>
</dbReference>
<keyword evidence="2" id="KW-0067">ATP-binding</keyword>
<dbReference type="Gene3D" id="3.90.640.10">
    <property type="entry name" value="Actin, Chain A, domain 4"/>
    <property type="match status" value="1"/>
</dbReference>
<keyword evidence="1" id="KW-0547">Nucleotide-binding</keyword>
<dbReference type="OrthoDB" id="2963168at2759"/>
<dbReference type="AlphaFoldDB" id="A0A8H4W060"/>
<proteinExistence type="predicted"/>
<reference evidence="3 4" key="1">
    <citation type="submission" date="2020-03" db="EMBL/GenBank/DDBJ databases">
        <title>Draft Genome Sequence of Cudoniella acicularis.</title>
        <authorList>
            <person name="Buettner E."/>
            <person name="Kellner H."/>
        </authorList>
    </citation>
    <scope>NUCLEOTIDE SEQUENCE [LARGE SCALE GENOMIC DNA]</scope>
    <source>
        <strain evidence="3 4">DSM 108380</strain>
    </source>
</reference>
<dbReference type="EMBL" id="JAAMPI010000755">
    <property type="protein sequence ID" value="KAF4628841.1"/>
    <property type="molecule type" value="Genomic_DNA"/>
</dbReference>
<dbReference type="Pfam" id="PF00012">
    <property type="entry name" value="HSP70"/>
    <property type="match status" value="1"/>
</dbReference>
<dbReference type="PANTHER" id="PTHR14187:SF82">
    <property type="entry name" value="FAMILY CHAPERONE, PUTATIVE (AFU_ORTHOLOGUE AFUA_7G08575)-RELATED"/>
    <property type="match status" value="1"/>
</dbReference>
<evidence type="ECO:0000256" key="1">
    <source>
        <dbReference type="ARBA" id="ARBA00022741"/>
    </source>
</evidence>
<organism evidence="3 4">
    <name type="scientific">Cudoniella acicularis</name>
    <dbReference type="NCBI Taxonomy" id="354080"/>
    <lineage>
        <taxon>Eukaryota</taxon>
        <taxon>Fungi</taxon>
        <taxon>Dikarya</taxon>
        <taxon>Ascomycota</taxon>
        <taxon>Pezizomycotina</taxon>
        <taxon>Leotiomycetes</taxon>
        <taxon>Helotiales</taxon>
        <taxon>Tricladiaceae</taxon>
        <taxon>Cudoniella</taxon>
    </lineage>
</organism>
<dbReference type="PANTHER" id="PTHR14187">
    <property type="entry name" value="ALPHA KINASE/ELONGATION FACTOR 2 KINASE"/>
    <property type="match status" value="1"/>
</dbReference>